<evidence type="ECO:0000259" key="1">
    <source>
        <dbReference type="PROSITE" id="PS50828"/>
    </source>
</evidence>
<name>G8QVV9_SPHPG</name>
<dbReference type="AlphaFoldDB" id="G8QVV9"/>
<dbReference type="Proteomes" id="UP000005632">
    <property type="component" value="Chromosome"/>
</dbReference>
<protein>
    <recommendedName>
        <fullName evidence="1">Smr domain-containing protein</fullName>
    </recommendedName>
</protein>
<proteinExistence type="predicted"/>
<reference evidence="2 3" key="1">
    <citation type="submission" date="2011-11" db="EMBL/GenBank/DDBJ databases">
        <title>Complete sequence of Spirochaeta sp. grapes.</title>
        <authorList>
            <consortium name="US DOE Joint Genome Institute"/>
            <person name="Lucas S."/>
            <person name="Han J."/>
            <person name="Lapidus A."/>
            <person name="Cheng J.-F."/>
            <person name="Goodwin L."/>
            <person name="Pitluck S."/>
            <person name="Peters L."/>
            <person name="Ovchinnikova G."/>
            <person name="Munk A.C."/>
            <person name="Detter J.C."/>
            <person name="Han C."/>
            <person name="Tapia R."/>
            <person name="Land M."/>
            <person name="Hauser L."/>
            <person name="Kyrpides N."/>
            <person name="Ivanova N."/>
            <person name="Pagani I."/>
            <person name="Ritalahtilisa K."/>
            <person name="Loeffler F."/>
            <person name="Woyke T."/>
        </authorList>
    </citation>
    <scope>NUCLEOTIDE SEQUENCE [LARGE SCALE GENOMIC DNA]</scope>
    <source>
        <strain evidence="3">ATCC BAA-1885 / DSM 22778 / Grapes</strain>
    </source>
</reference>
<dbReference type="STRING" id="158190.SpiGrapes_2726"/>
<dbReference type="InterPro" id="IPR002625">
    <property type="entry name" value="Smr_dom"/>
</dbReference>
<keyword evidence="3" id="KW-1185">Reference proteome</keyword>
<dbReference type="SUPFAM" id="SSF160443">
    <property type="entry name" value="SMR domain-like"/>
    <property type="match status" value="1"/>
</dbReference>
<dbReference type="Pfam" id="PF01713">
    <property type="entry name" value="Smr"/>
    <property type="match status" value="1"/>
</dbReference>
<gene>
    <name evidence="2" type="ordered locus">SpiGrapes_2726</name>
</gene>
<sequence length="321" mass="35404">MAKKKKIVVLKKTAGDSRLPVDNDAFLPFEGIKKVVPEKIKQPEKKKVVVERKEPAVVGYDPHANFGDILSAWESTGELSGVTKRMKSDSKIIGNKPFSEIFAEWEGEKTVAKEKKVEPIKKSKAYVPAKSFSDILDQYEGGKPKKVKPVEVKPEVKPAPDKVAVSTEIIKQALEDKLESDSEKQSIVSWSFADTYRKWNEVSDEQKALEKSKKEKHGTKPVIDGISNLRAMEPQATLDLHGMKVTEAETACANFLKESAEKHLQKISIIPGKGLHNGNGVSLLKDVALSQIRLSGVVREAYSPKACYGGSGAIWIILKGK</sequence>
<dbReference type="EMBL" id="CP003155">
    <property type="protein sequence ID" value="AEV30483.1"/>
    <property type="molecule type" value="Genomic_DNA"/>
</dbReference>
<evidence type="ECO:0000313" key="3">
    <source>
        <dbReference type="Proteomes" id="UP000005632"/>
    </source>
</evidence>
<dbReference type="HOGENOM" id="CLU_865740_0_0_12"/>
<accession>G8QVV9</accession>
<dbReference type="OrthoDB" id="7165597at2"/>
<organism evidence="2 3">
    <name type="scientific">Sphaerochaeta pleomorpha (strain ATCC BAA-1885 / DSM 22778 / Grapes)</name>
    <dbReference type="NCBI Taxonomy" id="158190"/>
    <lineage>
        <taxon>Bacteria</taxon>
        <taxon>Pseudomonadati</taxon>
        <taxon>Spirochaetota</taxon>
        <taxon>Spirochaetia</taxon>
        <taxon>Spirochaetales</taxon>
        <taxon>Sphaerochaetaceae</taxon>
        <taxon>Sphaerochaeta</taxon>
    </lineage>
</organism>
<dbReference type="PANTHER" id="PTHR35562:SF2">
    <property type="entry name" value="DNA ENDONUCLEASE SMRA-RELATED"/>
    <property type="match status" value="1"/>
</dbReference>
<feature type="domain" description="Smr" evidence="1">
    <location>
        <begin position="238"/>
        <end position="319"/>
    </location>
</feature>
<dbReference type="RefSeq" id="WP_014271323.1">
    <property type="nucleotide sequence ID" value="NC_016633.1"/>
</dbReference>
<dbReference type="InterPro" id="IPR036063">
    <property type="entry name" value="Smr_dom_sf"/>
</dbReference>
<dbReference type="SMART" id="SM00463">
    <property type="entry name" value="SMR"/>
    <property type="match status" value="1"/>
</dbReference>
<dbReference type="Gene3D" id="3.30.1370.110">
    <property type="match status" value="1"/>
</dbReference>
<dbReference type="eggNOG" id="COG2840">
    <property type="taxonomic scope" value="Bacteria"/>
</dbReference>
<dbReference type="KEGG" id="sgp:SpiGrapes_2726"/>
<dbReference type="PANTHER" id="PTHR35562">
    <property type="entry name" value="DNA ENDONUCLEASE SMRA-RELATED"/>
    <property type="match status" value="1"/>
</dbReference>
<evidence type="ECO:0000313" key="2">
    <source>
        <dbReference type="EMBL" id="AEV30483.1"/>
    </source>
</evidence>
<dbReference type="PROSITE" id="PS50828">
    <property type="entry name" value="SMR"/>
    <property type="match status" value="1"/>
</dbReference>